<dbReference type="Proteomes" id="UP000536262">
    <property type="component" value="Unassembled WGS sequence"/>
</dbReference>
<proteinExistence type="predicted"/>
<name>A0A7X0F7B4_9HYPH</name>
<dbReference type="EMBL" id="JACHOU010000004">
    <property type="protein sequence ID" value="MBB6354438.1"/>
    <property type="molecule type" value="Genomic_DNA"/>
</dbReference>
<sequence length="70" mass="7609">MIVLTASAKTYADRHGQSALLADAGIPAGCQAGDIVSVGDADFYILRRRWVLDGDNSRLEITLDHPVRVR</sequence>
<organism evidence="1 2">
    <name type="scientific">Aminobacter aganoensis</name>
    <dbReference type="NCBI Taxonomy" id="83264"/>
    <lineage>
        <taxon>Bacteria</taxon>
        <taxon>Pseudomonadati</taxon>
        <taxon>Pseudomonadota</taxon>
        <taxon>Alphaproteobacteria</taxon>
        <taxon>Hyphomicrobiales</taxon>
        <taxon>Phyllobacteriaceae</taxon>
        <taxon>Aminobacter</taxon>
    </lineage>
</organism>
<evidence type="ECO:0000313" key="1">
    <source>
        <dbReference type="EMBL" id="MBB6354438.1"/>
    </source>
</evidence>
<keyword evidence="2" id="KW-1185">Reference proteome</keyword>
<dbReference type="AlphaFoldDB" id="A0A7X0F7B4"/>
<reference evidence="1 2" key="1">
    <citation type="submission" date="2020-08" db="EMBL/GenBank/DDBJ databases">
        <title>Genomic Encyclopedia of Type Strains, Phase IV (KMG-IV): sequencing the most valuable type-strain genomes for metagenomic binning, comparative biology and taxonomic classification.</title>
        <authorList>
            <person name="Goeker M."/>
        </authorList>
    </citation>
    <scope>NUCLEOTIDE SEQUENCE [LARGE SCALE GENOMIC DNA]</scope>
    <source>
        <strain evidence="1 2">DSM 7051</strain>
    </source>
</reference>
<protein>
    <submittedName>
        <fullName evidence="1">Uncharacterized protein</fullName>
    </submittedName>
</protein>
<comment type="caution">
    <text evidence="1">The sequence shown here is derived from an EMBL/GenBank/DDBJ whole genome shotgun (WGS) entry which is preliminary data.</text>
</comment>
<dbReference type="RefSeq" id="WP_055971458.1">
    <property type="nucleotide sequence ID" value="NZ_JACHOU010000004.1"/>
</dbReference>
<evidence type="ECO:0000313" key="2">
    <source>
        <dbReference type="Proteomes" id="UP000536262"/>
    </source>
</evidence>
<gene>
    <name evidence="1" type="ORF">GGR00_002222</name>
</gene>
<accession>A0A7X0F7B4</accession>